<reference evidence="2 3" key="1">
    <citation type="submission" date="2023-09" db="EMBL/GenBank/DDBJ databases">
        <authorList>
            <person name="Wang M."/>
        </authorList>
    </citation>
    <scope>NUCLEOTIDE SEQUENCE [LARGE SCALE GENOMIC DNA]</scope>
    <source>
        <strain evidence="2">GT-2023</strain>
        <tissue evidence="2">Liver</tissue>
    </source>
</reference>
<comment type="caution">
    <text evidence="2">The sequence shown here is derived from an EMBL/GenBank/DDBJ whole genome shotgun (WGS) entry which is preliminary data.</text>
</comment>
<gene>
    <name evidence="2" type="ORF">QQF64_029292</name>
</gene>
<evidence type="ECO:0000256" key="1">
    <source>
        <dbReference type="SAM" id="MobiDB-lite"/>
    </source>
</evidence>
<accession>A0ABR3N9M6</accession>
<organism evidence="2 3">
    <name type="scientific">Cirrhinus molitorella</name>
    <name type="common">mud carp</name>
    <dbReference type="NCBI Taxonomy" id="172907"/>
    <lineage>
        <taxon>Eukaryota</taxon>
        <taxon>Metazoa</taxon>
        <taxon>Chordata</taxon>
        <taxon>Craniata</taxon>
        <taxon>Vertebrata</taxon>
        <taxon>Euteleostomi</taxon>
        <taxon>Actinopterygii</taxon>
        <taxon>Neopterygii</taxon>
        <taxon>Teleostei</taxon>
        <taxon>Ostariophysi</taxon>
        <taxon>Cypriniformes</taxon>
        <taxon>Cyprinidae</taxon>
        <taxon>Labeoninae</taxon>
        <taxon>Labeonini</taxon>
        <taxon>Cirrhinus</taxon>
    </lineage>
</organism>
<feature type="region of interest" description="Disordered" evidence="1">
    <location>
        <begin position="32"/>
        <end position="76"/>
    </location>
</feature>
<feature type="compositionally biased region" description="Polar residues" evidence="1">
    <location>
        <begin position="32"/>
        <end position="46"/>
    </location>
</feature>
<protein>
    <submittedName>
        <fullName evidence="2">Uncharacterized protein</fullName>
    </submittedName>
</protein>
<dbReference type="EMBL" id="JAYMGO010000006">
    <property type="protein sequence ID" value="KAL1273430.1"/>
    <property type="molecule type" value="Genomic_DNA"/>
</dbReference>
<feature type="compositionally biased region" description="Basic and acidic residues" evidence="1">
    <location>
        <begin position="50"/>
        <end position="61"/>
    </location>
</feature>
<dbReference type="Proteomes" id="UP001558613">
    <property type="component" value="Unassembled WGS sequence"/>
</dbReference>
<evidence type="ECO:0000313" key="3">
    <source>
        <dbReference type="Proteomes" id="UP001558613"/>
    </source>
</evidence>
<proteinExistence type="predicted"/>
<name>A0ABR3N9M6_9TELE</name>
<evidence type="ECO:0000313" key="2">
    <source>
        <dbReference type="EMBL" id="KAL1273430.1"/>
    </source>
</evidence>
<sequence>MEGFSSEILASVGSPWPAGPDASECVCVCAASSDTSQRGPVNSSPGRLSRMTDTEVGRRDFSSPQARAPARSDPTGSGWRWGAEGLVVSLSRVISDSLMSHTHQVFCAFMTPTCRSLLTPLNLSRQTDLINIMIKAQKESLAPR</sequence>
<keyword evidence="3" id="KW-1185">Reference proteome</keyword>